<keyword evidence="1" id="KW-1133">Transmembrane helix</keyword>
<feature type="transmembrane region" description="Helical" evidence="1">
    <location>
        <begin position="28"/>
        <end position="46"/>
    </location>
</feature>
<dbReference type="RefSeq" id="WP_137061366.1">
    <property type="nucleotide sequence ID" value="NZ_PNXQ01000010.1"/>
</dbReference>
<comment type="caution">
    <text evidence="2">The sequence shown here is derived from an EMBL/GenBank/DDBJ whole genome shotgun (WGS) entry which is preliminary data.</text>
</comment>
<feature type="transmembrane region" description="Helical" evidence="1">
    <location>
        <begin position="52"/>
        <end position="72"/>
    </location>
</feature>
<organism evidence="2 3">
    <name type="scientific">Paenibacillus terrae</name>
    <dbReference type="NCBI Taxonomy" id="159743"/>
    <lineage>
        <taxon>Bacteria</taxon>
        <taxon>Bacillati</taxon>
        <taxon>Bacillota</taxon>
        <taxon>Bacilli</taxon>
        <taxon>Bacillales</taxon>
        <taxon>Paenibacillaceae</taxon>
        <taxon>Paenibacillus</taxon>
    </lineage>
</organism>
<accession>A0A4U2Q556</accession>
<gene>
    <name evidence="2" type="ORF">C1I60_08790</name>
</gene>
<keyword evidence="1" id="KW-0812">Transmembrane</keyword>
<evidence type="ECO:0000313" key="2">
    <source>
        <dbReference type="EMBL" id="TKH44914.1"/>
    </source>
</evidence>
<keyword evidence="1" id="KW-0472">Membrane</keyword>
<name>A0A4U2Q556_9BACL</name>
<reference evidence="2 3" key="1">
    <citation type="submission" date="2018-01" db="EMBL/GenBank/DDBJ databases">
        <title>Bacillales members from the olive rhizosphere are effective biological control agents against Verticillium dahliae.</title>
        <authorList>
            <person name="Gomez-Lama C."/>
            <person name="Legarda G."/>
            <person name="Ruano-Rosa D."/>
            <person name="Pizarro-Tobias P."/>
            <person name="Valverde-Corredor A."/>
            <person name="Niqui J.L."/>
            <person name="Trivino J.C."/>
            <person name="Roca A."/>
            <person name="Mercado-Blanco J."/>
        </authorList>
    </citation>
    <scope>NUCLEOTIDE SEQUENCE [LARGE SCALE GENOMIC DNA]</scope>
    <source>
        <strain evidence="2 3">PIC167</strain>
    </source>
</reference>
<evidence type="ECO:0000256" key="1">
    <source>
        <dbReference type="SAM" id="Phobius"/>
    </source>
</evidence>
<proteinExistence type="predicted"/>
<dbReference type="Gene3D" id="3.40.50.1820">
    <property type="entry name" value="alpha/beta hydrolase"/>
    <property type="match status" value="1"/>
</dbReference>
<dbReference type="EMBL" id="PNXQ01000010">
    <property type="protein sequence ID" value="TKH44914.1"/>
    <property type="molecule type" value="Genomic_DNA"/>
</dbReference>
<feature type="transmembrane region" description="Helical" evidence="1">
    <location>
        <begin position="6"/>
        <end position="21"/>
    </location>
</feature>
<sequence length="179" mass="20206">MRTLEIAVLMVSLAAAGVIVFRKRERRLDTAILSSLVLVMFLHGMMDHFRLQMLPTYLVAWILIIGFILRIIKPQAKVRLQTRFKKYLKKGLLTMVVMALTAGSMYLTHVLPAFTLPEPTGKYAIGTISQHLTDQNRDETLSAAPGDKRELMINVWYPVDPDVAKQKPKEPYPAELGDG</sequence>
<protein>
    <submittedName>
        <fullName evidence="2">Uncharacterized protein</fullName>
    </submittedName>
</protein>
<feature type="transmembrane region" description="Helical" evidence="1">
    <location>
        <begin position="92"/>
        <end position="114"/>
    </location>
</feature>
<dbReference type="Proteomes" id="UP000308114">
    <property type="component" value="Unassembled WGS sequence"/>
</dbReference>
<dbReference type="AlphaFoldDB" id="A0A4U2Q556"/>
<evidence type="ECO:0000313" key="3">
    <source>
        <dbReference type="Proteomes" id="UP000308114"/>
    </source>
</evidence>
<dbReference type="InterPro" id="IPR029058">
    <property type="entry name" value="AB_hydrolase_fold"/>
</dbReference>